<sequence>MRRTSVALILAILSSGALADDFVGQASVIDGDTLEMHGVRIRLWGIDAPESSQLCRGEDSLQYRCGAQAANDLDAFVARRPVNCVPVSLDPYGRTVATCSVGGTDLGEWLVHNGLALDWPQYSRGRYREAQREAERTGQGLWKGSYVEPWLYRACIRARGKPSACSDDANAHP</sequence>
<gene>
    <name evidence="3" type="ORF">FXB40_42180</name>
</gene>
<dbReference type="PANTHER" id="PTHR12302">
    <property type="entry name" value="EBNA2 BINDING PROTEIN P100"/>
    <property type="match status" value="1"/>
</dbReference>
<keyword evidence="1" id="KW-0732">Signal</keyword>
<dbReference type="InterPro" id="IPR035437">
    <property type="entry name" value="SNase_OB-fold_sf"/>
</dbReference>
<evidence type="ECO:0000313" key="4">
    <source>
        <dbReference type="Proteomes" id="UP000324758"/>
    </source>
</evidence>
<dbReference type="OrthoDB" id="9805504at2"/>
<feature type="signal peptide" evidence="1">
    <location>
        <begin position="1"/>
        <end position="19"/>
    </location>
</feature>
<dbReference type="Pfam" id="PF00565">
    <property type="entry name" value="SNase"/>
    <property type="match status" value="1"/>
</dbReference>
<keyword evidence="4" id="KW-1185">Reference proteome</keyword>
<feature type="domain" description="TNase-like" evidence="2">
    <location>
        <begin position="28"/>
        <end position="144"/>
    </location>
</feature>
<name>A0A5D3K1X8_9BRAD</name>
<organism evidence="3 4">
    <name type="scientific">Bradyrhizobium rifense</name>
    <dbReference type="NCBI Taxonomy" id="515499"/>
    <lineage>
        <taxon>Bacteria</taxon>
        <taxon>Pseudomonadati</taxon>
        <taxon>Pseudomonadota</taxon>
        <taxon>Alphaproteobacteria</taxon>
        <taxon>Hyphomicrobiales</taxon>
        <taxon>Nitrobacteraceae</taxon>
        <taxon>Bradyrhizobium</taxon>
    </lineage>
</organism>
<evidence type="ECO:0000259" key="2">
    <source>
        <dbReference type="PROSITE" id="PS50830"/>
    </source>
</evidence>
<dbReference type="EMBL" id="VSSS01000080">
    <property type="protein sequence ID" value="TYL86220.1"/>
    <property type="molecule type" value="Genomic_DNA"/>
</dbReference>
<dbReference type="PANTHER" id="PTHR12302:SF26">
    <property type="entry name" value="BLR1266 PROTEIN"/>
    <property type="match status" value="1"/>
</dbReference>
<evidence type="ECO:0000256" key="1">
    <source>
        <dbReference type="SAM" id="SignalP"/>
    </source>
</evidence>
<dbReference type="RefSeq" id="WP_148778151.1">
    <property type="nucleotide sequence ID" value="NZ_VSSS01000080.1"/>
</dbReference>
<dbReference type="PROSITE" id="PS50830">
    <property type="entry name" value="TNASE_3"/>
    <property type="match status" value="1"/>
</dbReference>
<evidence type="ECO:0000313" key="3">
    <source>
        <dbReference type="EMBL" id="TYL86220.1"/>
    </source>
</evidence>
<dbReference type="AlphaFoldDB" id="A0A5D3K1X8"/>
<dbReference type="SUPFAM" id="SSF50199">
    <property type="entry name" value="Staphylococcal nuclease"/>
    <property type="match status" value="1"/>
</dbReference>
<reference evidence="3 4" key="1">
    <citation type="submission" date="2019-08" db="EMBL/GenBank/DDBJ databases">
        <title>Bradyrhizobium hipponensis sp. nov., a rhizobium isolated from a Lupinus angustifolius root nodule in Tunisia.</title>
        <authorList>
            <person name="Off K."/>
            <person name="Rejili M."/>
            <person name="Mars M."/>
            <person name="Brachmann A."/>
            <person name="Marin M."/>
        </authorList>
    </citation>
    <scope>NUCLEOTIDE SEQUENCE [LARGE SCALE GENOMIC DNA]</scope>
    <source>
        <strain evidence="3 4">CTAW71</strain>
    </source>
</reference>
<proteinExistence type="predicted"/>
<dbReference type="Proteomes" id="UP000324758">
    <property type="component" value="Unassembled WGS sequence"/>
</dbReference>
<protein>
    <submittedName>
        <fullName evidence="3">Thermonuclease family protein</fullName>
    </submittedName>
</protein>
<dbReference type="SMART" id="SM00318">
    <property type="entry name" value="SNc"/>
    <property type="match status" value="1"/>
</dbReference>
<comment type="caution">
    <text evidence="3">The sequence shown here is derived from an EMBL/GenBank/DDBJ whole genome shotgun (WGS) entry which is preliminary data.</text>
</comment>
<feature type="chain" id="PRO_5023006252" evidence="1">
    <location>
        <begin position="20"/>
        <end position="173"/>
    </location>
</feature>
<dbReference type="InterPro" id="IPR016071">
    <property type="entry name" value="Staphylococal_nuclease_OB-fold"/>
</dbReference>
<dbReference type="Gene3D" id="2.40.50.90">
    <property type="match status" value="1"/>
</dbReference>
<accession>A0A5D3K1X8</accession>